<dbReference type="PANTHER" id="PTHR30251">
    <property type="entry name" value="PILUS ASSEMBLY CHAPERONE"/>
    <property type="match status" value="1"/>
</dbReference>
<feature type="signal peptide" evidence="1">
    <location>
        <begin position="1"/>
        <end position="21"/>
    </location>
</feature>
<dbReference type="RefSeq" id="WP_247652012.1">
    <property type="nucleotide sequence ID" value="NZ_CALYLF010000031.1"/>
</dbReference>
<keyword evidence="3" id="KW-1185">Reference proteome</keyword>
<dbReference type="InterPro" id="IPR013783">
    <property type="entry name" value="Ig-like_fold"/>
</dbReference>
<dbReference type="Gene3D" id="2.60.40.10">
    <property type="entry name" value="Immunoglobulins"/>
    <property type="match status" value="1"/>
</dbReference>
<feature type="chain" id="PRO_5046024378" evidence="1">
    <location>
        <begin position="22"/>
        <end position="237"/>
    </location>
</feature>
<dbReference type="Proteomes" id="UP001152658">
    <property type="component" value="Unassembled WGS sequence"/>
</dbReference>
<dbReference type="InterPro" id="IPR008962">
    <property type="entry name" value="PapD-like_sf"/>
</dbReference>
<accession>A0ABM9FJV0</accession>
<evidence type="ECO:0000313" key="3">
    <source>
        <dbReference type="Proteomes" id="UP001152658"/>
    </source>
</evidence>
<protein>
    <submittedName>
        <fullName evidence="2">Pilus assembly protein</fullName>
    </submittedName>
</protein>
<gene>
    <name evidence="2" type="ORF">VAE063_1010450</name>
</gene>
<comment type="caution">
    <text evidence="2">The sequence shown here is derived from an EMBL/GenBank/DDBJ whole genome shotgun (WGS) entry which is preliminary data.</text>
</comment>
<dbReference type="PANTHER" id="PTHR30251:SF4">
    <property type="entry name" value="SLR1668 PROTEIN"/>
    <property type="match status" value="1"/>
</dbReference>
<evidence type="ECO:0000313" key="2">
    <source>
        <dbReference type="EMBL" id="CAH8201236.1"/>
    </source>
</evidence>
<dbReference type="EMBL" id="CALYLK010000002">
    <property type="protein sequence ID" value="CAH8201236.1"/>
    <property type="molecule type" value="Genomic_DNA"/>
</dbReference>
<proteinExistence type="predicted"/>
<evidence type="ECO:0000256" key="1">
    <source>
        <dbReference type="SAM" id="SignalP"/>
    </source>
</evidence>
<dbReference type="SUPFAM" id="SSF49354">
    <property type="entry name" value="PapD-like"/>
    <property type="match status" value="1"/>
</dbReference>
<name>A0ABM9FJV0_9VIBR</name>
<sequence length="237" mass="26313">MFIAKYLGLFALLIMSSVANAYKVQPMVAEITPIGKGSQMTMRIDNTSQQPLTVEFIPLSMSMDEMGNETTKPADDDLLVIPVTAIIPPGRSQSVMVRYLGNPSISQSQSYRIAVKQVKVERADTDETASIGVLMQFNTLLNVRPKNTNPAMKVERVEQKDGKWLVEITNDGKSYGRLSKTNWRITDHNQSLFLPGSDISKFLAGTLVLPKSKRIFVMQPPEGFDAQSTSIEIENID</sequence>
<reference evidence="2" key="1">
    <citation type="submission" date="2022-06" db="EMBL/GenBank/DDBJ databases">
        <authorList>
            <person name="Goudenege D."/>
            <person name="Le Roux F."/>
        </authorList>
    </citation>
    <scope>NUCLEOTIDE SEQUENCE</scope>
    <source>
        <strain evidence="2">12-063</strain>
    </source>
</reference>
<dbReference type="InterPro" id="IPR050643">
    <property type="entry name" value="Periplasmic_pilus_chap"/>
</dbReference>
<organism evidence="2 3">
    <name type="scientific">Vibrio aestuarianus</name>
    <dbReference type="NCBI Taxonomy" id="28171"/>
    <lineage>
        <taxon>Bacteria</taxon>
        <taxon>Pseudomonadati</taxon>
        <taxon>Pseudomonadota</taxon>
        <taxon>Gammaproteobacteria</taxon>
        <taxon>Vibrionales</taxon>
        <taxon>Vibrionaceae</taxon>
        <taxon>Vibrio</taxon>
    </lineage>
</organism>
<keyword evidence="1" id="KW-0732">Signal</keyword>